<evidence type="ECO:0000256" key="1">
    <source>
        <dbReference type="SAM" id="MobiDB-lite"/>
    </source>
</evidence>
<proteinExistence type="predicted"/>
<accession>A0A0D9WNP5</accession>
<keyword evidence="3" id="KW-1185">Reference proteome</keyword>
<evidence type="ECO:0000313" key="3">
    <source>
        <dbReference type="Proteomes" id="UP000032180"/>
    </source>
</evidence>
<sequence>MAGSANFALKLTGWTSTSPPLATHARPARAPTKLVRSGRLGSPARALDLATTRWGAPSPLRRGRRARRQGGHRRRGPATGEVEAPEPATGEDPAVDGSMPSTGARRSRGKRTEEEAAPLPSWRWHSAAVVGVRADLEDTLVIVGAGGGGVN</sequence>
<organism evidence="2 3">
    <name type="scientific">Leersia perrieri</name>
    <dbReference type="NCBI Taxonomy" id="77586"/>
    <lineage>
        <taxon>Eukaryota</taxon>
        <taxon>Viridiplantae</taxon>
        <taxon>Streptophyta</taxon>
        <taxon>Embryophyta</taxon>
        <taxon>Tracheophyta</taxon>
        <taxon>Spermatophyta</taxon>
        <taxon>Magnoliopsida</taxon>
        <taxon>Liliopsida</taxon>
        <taxon>Poales</taxon>
        <taxon>Poaceae</taxon>
        <taxon>BOP clade</taxon>
        <taxon>Oryzoideae</taxon>
        <taxon>Oryzeae</taxon>
        <taxon>Oryzinae</taxon>
        <taxon>Leersia</taxon>
    </lineage>
</organism>
<reference evidence="3" key="2">
    <citation type="submission" date="2013-12" db="EMBL/GenBank/DDBJ databases">
        <authorList>
            <person name="Yu Y."/>
            <person name="Lee S."/>
            <person name="de Baynast K."/>
            <person name="Wissotski M."/>
            <person name="Liu L."/>
            <person name="Talag J."/>
            <person name="Goicoechea J."/>
            <person name="Angelova A."/>
            <person name="Jetty R."/>
            <person name="Kudrna D."/>
            <person name="Golser W."/>
            <person name="Rivera L."/>
            <person name="Zhang J."/>
            <person name="Wing R."/>
        </authorList>
    </citation>
    <scope>NUCLEOTIDE SEQUENCE</scope>
</reference>
<reference evidence="2" key="3">
    <citation type="submission" date="2015-04" db="UniProtKB">
        <authorList>
            <consortium name="EnsemblPlants"/>
        </authorList>
    </citation>
    <scope>IDENTIFICATION</scope>
</reference>
<feature type="region of interest" description="Disordered" evidence="1">
    <location>
        <begin position="1"/>
        <end position="120"/>
    </location>
</feature>
<dbReference type="AlphaFoldDB" id="A0A0D9WNP5"/>
<dbReference type="Gramene" id="LPERR06G07880.1">
    <property type="protein sequence ID" value="LPERR06G07880.1"/>
    <property type="gene ID" value="LPERR06G07880"/>
</dbReference>
<dbReference type="HOGENOM" id="CLU_1734121_0_0_1"/>
<protein>
    <submittedName>
        <fullName evidence="2">Uncharacterized protein</fullName>
    </submittedName>
</protein>
<reference evidence="2 3" key="1">
    <citation type="submission" date="2012-08" db="EMBL/GenBank/DDBJ databases">
        <title>Oryza genome evolution.</title>
        <authorList>
            <person name="Wing R.A."/>
        </authorList>
    </citation>
    <scope>NUCLEOTIDE SEQUENCE</scope>
</reference>
<name>A0A0D9WNP5_9ORYZ</name>
<feature type="compositionally biased region" description="Basic residues" evidence="1">
    <location>
        <begin position="61"/>
        <end position="76"/>
    </location>
</feature>
<dbReference type="Proteomes" id="UP000032180">
    <property type="component" value="Chromosome 6"/>
</dbReference>
<evidence type="ECO:0000313" key="2">
    <source>
        <dbReference type="EnsemblPlants" id="LPERR06G07880.1"/>
    </source>
</evidence>
<dbReference type="EnsemblPlants" id="LPERR06G07880.1">
    <property type="protein sequence ID" value="LPERR06G07880.1"/>
    <property type="gene ID" value="LPERR06G07880"/>
</dbReference>